<dbReference type="InterPro" id="IPR011009">
    <property type="entry name" value="Kinase-like_dom_sf"/>
</dbReference>
<dbReference type="AlphaFoldDB" id="A0A9P4K0A6"/>
<dbReference type="Proteomes" id="UP000800093">
    <property type="component" value="Unassembled WGS sequence"/>
</dbReference>
<evidence type="ECO:0000313" key="2">
    <source>
        <dbReference type="EMBL" id="KAF2259085.1"/>
    </source>
</evidence>
<dbReference type="InterPro" id="IPR002575">
    <property type="entry name" value="Aminoglycoside_PTrfase"/>
</dbReference>
<organism evidence="2 3">
    <name type="scientific">Lojkania enalia</name>
    <dbReference type="NCBI Taxonomy" id="147567"/>
    <lineage>
        <taxon>Eukaryota</taxon>
        <taxon>Fungi</taxon>
        <taxon>Dikarya</taxon>
        <taxon>Ascomycota</taxon>
        <taxon>Pezizomycotina</taxon>
        <taxon>Dothideomycetes</taxon>
        <taxon>Pleosporomycetidae</taxon>
        <taxon>Pleosporales</taxon>
        <taxon>Pleosporales incertae sedis</taxon>
        <taxon>Lojkania</taxon>
    </lineage>
</organism>
<dbReference type="OrthoDB" id="25129at2759"/>
<dbReference type="Gene3D" id="3.30.200.20">
    <property type="entry name" value="Phosphorylase Kinase, domain 1"/>
    <property type="match status" value="1"/>
</dbReference>
<name>A0A9P4K0A6_9PLEO</name>
<sequence length="367" mass="41269">MASLLPLTSEEGLQAYLTAQKIDYISTTLLIGGITNFVYRVTFPSNKTKIYKHAAPYSHSNTDLALDPKRMDFEARSLELLSPLLSKNLPEVNVHTVKLYSYRKPENLICMEDGGERNLKSAYPDPDLDITAIGTELGQWIAGLHLCSKKVSLSPSNPQDLEANNFFAVNICQYSYYNLPHALSQFGHDPKFGDFINMEFGSMLSSENECICHGDFWPGNILVKQKDGDVETQDLTVVDWEMVRRGNSATDTGQFAAESFLLDRFCGGRGLLPAFLNAYAEARMKATSSGSERITREWMKRMVIHWGVHIAFWPTRVEWTDQNGTQDLVDIGVSVMKAAAEEDWERLGTSPVFAGVDNVWETLWMQI</sequence>
<gene>
    <name evidence="2" type="ORF">CC78DRAFT_572095</name>
</gene>
<feature type="domain" description="Aminoglycoside phosphotransferase" evidence="1">
    <location>
        <begin position="67"/>
        <end position="280"/>
    </location>
</feature>
<reference evidence="3" key="1">
    <citation type="journal article" date="2020" name="Stud. Mycol.">
        <title>101 Dothideomycetes genomes: A test case for predicting lifestyles and emergence of pathogens.</title>
        <authorList>
            <person name="Haridas S."/>
            <person name="Albert R."/>
            <person name="Binder M."/>
            <person name="Bloem J."/>
            <person name="LaButti K."/>
            <person name="Salamov A."/>
            <person name="Andreopoulos B."/>
            <person name="Baker S."/>
            <person name="Barry K."/>
            <person name="Bills G."/>
            <person name="Bluhm B."/>
            <person name="Cannon C."/>
            <person name="Castanera R."/>
            <person name="Culley D."/>
            <person name="Daum C."/>
            <person name="Ezra D."/>
            <person name="Gonzalez J."/>
            <person name="Henrissat B."/>
            <person name="Kuo A."/>
            <person name="Liang C."/>
            <person name="Lipzen A."/>
            <person name="Lutzoni F."/>
            <person name="Magnuson J."/>
            <person name="Mondo S."/>
            <person name="Nolan M."/>
            <person name="Ohm R."/>
            <person name="Pangilinan J."/>
            <person name="Park H.-J."/>
            <person name="Ramirez L."/>
            <person name="Alfaro M."/>
            <person name="Sun H."/>
            <person name="Tritt A."/>
            <person name="Yoshinaga Y."/>
            <person name="Zwiers L.-H."/>
            <person name="Turgeon B."/>
            <person name="Goodwin S."/>
            <person name="Spatafora J."/>
            <person name="Crous P."/>
            <person name="Grigoriev I."/>
        </authorList>
    </citation>
    <scope>NUCLEOTIDE SEQUENCE [LARGE SCALE GENOMIC DNA]</scope>
    <source>
        <strain evidence="3">CBS 304.66</strain>
    </source>
</reference>
<comment type="caution">
    <text evidence="2">The sequence shown here is derived from an EMBL/GenBank/DDBJ whole genome shotgun (WGS) entry which is preliminary data.</text>
</comment>
<protein>
    <submittedName>
        <fullName evidence="2">Kinase-like protein</fullName>
    </submittedName>
</protein>
<dbReference type="GO" id="GO:0016301">
    <property type="term" value="F:kinase activity"/>
    <property type="evidence" value="ECO:0007669"/>
    <property type="project" value="UniProtKB-KW"/>
</dbReference>
<dbReference type="EMBL" id="ML986722">
    <property type="protein sequence ID" value="KAF2259085.1"/>
    <property type="molecule type" value="Genomic_DNA"/>
</dbReference>
<dbReference type="Gene3D" id="3.90.1200.10">
    <property type="match status" value="1"/>
</dbReference>
<keyword evidence="3" id="KW-1185">Reference proteome</keyword>
<dbReference type="SUPFAM" id="SSF56112">
    <property type="entry name" value="Protein kinase-like (PK-like)"/>
    <property type="match status" value="1"/>
</dbReference>
<proteinExistence type="predicted"/>
<accession>A0A9P4K0A6</accession>
<dbReference type="Pfam" id="PF01636">
    <property type="entry name" value="APH"/>
    <property type="match status" value="1"/>
</dbReference>
<evidence type="ECO:0000259" key="1">
    <source>
        <dbReference type="Pfam" id="PF01636"/>
    </source>
</evidence>
<evidence type="ECO:0000313" key="3">
    <source>
        <dbReference type="Proteomes" id="UP000800093"/>
    </source>
</evidence>